<feature type="transmembrane region" description="Helical" evidence="1">
    <location>
        <begin position="323"/>
        <end position="342"/>
    </location>
</feature>
<evidence type="ECO:0000256" key="1">
    <source>
        <dbReference type="SAM" id="Phobius"/>
    </source>
</evidence>
<feature type="transmembrane region" description="Helical" evidence="1">
    <location>
        <begin position="238"/>
        <end position="256"/>
    </location>
</feature>
<evidence type="ECO:0000313" key="2">
    <source>
        <dbReference type="EMBL" id="MBC8333645.1"/>
    </source>
</evidence>
<keyword evidence="1" id="KW-0472">Membrane</keyword>
<name>A0A8J6TGN6_9CHLR</name>
<feature type="transmembrane region" description="Helical" evidence="1">
    <location>
        <begin position="12"/>
        <end position="31"/>
    </location>
</feature>
<dbReference type="Proteomes" id="UP000614469">
    <property type="component" value="Unassembled WGS sequence"/>
</dbReference>
<feature type="transmembrane region" description="Helical" evidence="1">
    <location>
        <begin position="262"/>
        <end position="283"/>
    </location>
</feature>
<keyword evidence="1" id="KW-1133">Transmembrane helix</keyword>
<feature type="transmembrane region" description="Helical" evidence="1">
    <location>
        <begin position="190"/>
        <end position="210"/>
    </location>
</feature>
<comment type="caution">
    <text evidence="2">The sequence shown here is derived from an EMBL/GenBank/DDBJ whole genome shotgun (WGS) entry which is preliminary data.</text>
</comment>
<dbReference type="AlphaFoldDB" id="A0A8J6TGN6"/>
<accession>A0A8J6TGN6</accession>
<keyword evidence="1" id="KW-0812">Transmembrane</keyword>
<gene>
    <name evidence="2" type="ORF">H8E29_00105</name>
</gene>
<proteinExistence type="predicted"/>
<dbReference type="EMBL" id="JACNJN010000008">
    <property type="protein sequence ID" value="MBC8333645.1"/>
    <property type="molecule type" value="Genomic_DNA"/>
</dbReference>
<reference evidence="2 3" key="1">
    <citation type="submission" date="2020-08" db="EMBL/GenBank/DDBJ databases">
        <title>Bridging the membrane lipid divide: bacteria of the FCB group superphylum have the potential to synthesize archaeal ether lipids.</title>
        <authorList>
            <person name="Villanueva L."/>
            <person name="Von Meijenfeldt F.A.B."/>
            <person name="Westbye A.B."/>
            <person name="Yadav S."/>
            <person name="Hopmans E.C."/>
            <person name="Dutilh B.E."/>
            <person name="Sinninghe Damste J.S."/>
        </authorList>
    </citation>
    <scope>NUCLEOTIDE SEQUENCE [LARGE SCALE GENOMIC DNA]</scope>
    <source>
        <strain evidence="2">NIOZ-UU36</strain>
    </source>
</reference>
<sequence>MLLKNKKKEIIPASILLVILGIGLFIAFQKIPVGIDYTHYSMSARAFLSGDSRLYDVNTHSYYYMPWGLLITIPLSILPDSLGQAILNLLSLGGIFLSLYLLVEHIPSWGTMLVFINLYTINMVFSGQWDGISVGACAIAWWSIKHKQHLGVGGALLLLTTKPTNMILVTILLGIYILKNWQITDILKSIILPVLILITSFVFCGIDWPWRYIQYLQISPPPEILNLSLWQGLSWQKLLVMLGIFLWFLILVWKNGINQLTISLGMVVNIIISPYVLTYHFLGTSPAFGWLAKKHWGYVLFPWAVMIYHFVTLVELSLKRNFIVYPLSIGIISIIAWASLFLNSSSFKRNRI</sequence>
<organism evidence="2 3">
    <name type="scientific">Candidatus Desulfolinea nitratireducens</name>
    <dbReference type="NCBI Taxonomy" id="2841698"/>
    <lineage>
        <taxon>Bacteria</taxon>
        <taxon>Bacillati</taxon>
        <taxon>Chloroflexota</taxon>
        <taxon>Anaerolineae</taxon>
        <taxon>Anaerolineales</taxon>
        <taxon>Anaerolineales incertae sedis</taxon>
        <taxon>Candidatus Desulfolinea</taxon>
    </lineage>
</organism>
<evidence type="ECO:0000313" key="3">
    <source>
        <dbReference type="Proteomes" id="UP000614469"/>
    </source>
</evidence>
<feature type="transmembrane region" description="Helical" evidence="1">
    <location>
        <begin position="156"/>
        <end position="178"/>
    </location>
</feature>
<feature type="transmembrane region" description="Helical" evidence="1">
    <location>
        <begin position="295"/>
        <end position="311"/>
    </location>
</feature>
<feature type="transmembrane region" description="Helical" evidence="1">
    <location>
        <begin position="85"/>
        <end position="103"/>
    </location>
</feature>
<feature type="transmembrane region" description="Helical" evidence="1">
    <location>
        <begin position="61"/>
        <end position="78"/>
    </location>
</feature>
<protein>
    <submittedName>
        <fullName evidence="2">Uncharacterized protein</fullName>
    </submittedName>
</protein>